<dbReference type="OMA" id="ECNIETR"/>
<dbReference type="InterPro" id="IPR029044">
    <property type="entry name" value="Nucleotide-diphossugar_trans"/>
</dbReference>
<accession>D8LXJ8</accession>
<dbReference type="Proteomes" id="UP000008312">
    <property type="component" value="Unassembled WGS sequence"/>
</dbReference>
<reference evidence="1" key="1">
    <citation type="submission" date="2010-02" db="EMBL/GenBank/DDBJ databases">
        <title>Sequencing and annotation of the Blastocystis hominis genome.</title>
        <authorList>
            <person name="Wincker P."/>
        </authorList>
    </citation>
    <scope>NUCLEOTIDE SEQUENCE</scope>
    <source>
        <strain evidence="1">Singapore isolate B</strain>
    </source>
</reference>
<organism evidence="1">
    <name type="scientific">Blastocystis hominis</name>
    <dbReference type="NCBI Taxonomy" id="12968"/>
    <lineage>
        <taxon>Eukaryota</taxon>
        <taxon>Sar</taxon>
        <taxon>Stramenopiles</taxon>
        <taxon>Bigyra</taxon>
        <taxon>Opalozoa</taxon>
        <taxon>Opalinata</taxon>
        <taxon>Blastocystidae</taxon>
        <taxon>Blastocystis</taxon>
    </lineage>
</organism>
<dbReference type="PANTHER" id="PTHR11183">
    <property type="entry name" value="GLYCOGENIN SUBFAMILY MEMBER"/>
    <property type="match status" value="1"/>
</dbReference>
<proteinExistence type="predicted"/>
<dbReference type="OrthoDB" id="2014201at2759"/>
<dbReference type="InterPro" id="IPR002495">
    <property type="entry name" value="Glyco_trans_8"/>
</dbReference>
<name>D8LXJ8_BLAHO</name>
<dbReference type="InParanoid" id="D8LXJ8"/>
<evidence type="ECO:0000313" key="2">
    <source>
        <dbReference type="Proteomes" id="UP000008312"/>
    </source>
</evidence>
<sequence length="235" mass="27609">MHIFLKHNECNIETRFPCPRHGICSCKVFCHFSYLIGTERDDEYALAVRVWAKSLFAHGIKQDVIILVSENVRESTKKQFLEIGCQLREIRNIENPYKKDAGRRRSYKNHFEYTLNKLYVWNMLDYERVIYMDADNIFFHNIDSLFKCGHFCAVYMNPCNFHTGLFVVTPNNDTYNDLLKSLATLSSYDGADQGFLVAYFQGLQKAPLFDPDHPFKEEDMPKMQRLSIGYNNNHM</sequence>
<protein>
    <recommendedName>
        <fullName evidence="3">Hexosyltransferase</fullName>
    </recommendedName>
</protein>
<dbReference type="Pfam" id="PF01501">
    <property type="entry name" value="Glyco_transf_8"/>
    <property type="match status" value="1"/>
</dbReference>
<dbReference type="AlphaFoldDB" id="D8LXJ8"/>
<dbReference type="SUPFAM" id="SSF53448">
    <property type="entry name" value="Nucleotide-diphospho-sugar transferases"/>
    <property type="match status" value="1"/>
</dbReference>
<dbReference type="EMBL" id="FN668639">
    <property type="protein sequence ID" value="CBK20303.2"/>
    <property type="molecule type" value="Genomic_DNA"/>
</dbReference>
<dbReference type="RefSeq" id="XP_012894351.1">
    <property type="nucleotide sequence ID" value="XM_013038897.1"/>
</dbReference>
<dbReference type="GO" id="GO:0016757">
    <property type="term" value="F:glycosyltransferase activity"/>
    <property type="evidence" value="ECO:0007669"/>
    <property type="project" value="InterPro"/>
</dbReference>
<evidence type="ECO:0008006" key="3">
    <source>
        <dbReference type="Google" id="ProtNLM"/>
    </source>
</evidence>
<dbReference type="Gene3D" id="3.90.550.10">
    <property type="entry name" value="Spore Coat Polysaccharide Biosynthesis Protein SpsA, Chain A"/>
    <property type="match status" value="1"/>
</dbReference>
<keyword evidence="2" id="KW-1185">Reference proteome</keyword>
<dbReference type="InterPro" id="IPR050587">
    <property type="entry name" value="GNT1/Glycosyltrans_8"/>
</dbReference>
<evidence type="ECO:0000313" key="1">
    <source>
        <dbReference type="EMBL" id="CBK20303.2"/>
    </source>
</evidence>
<dbReference type="GeneID" id="24917960"/>
<gene>
    <name evidence="1" type="ORF">GSBLH_T00000660001</name>
</gene>